<dbReference type="InterPro" id="IPR001453">
    <property type="entry name" value="MoaB/Mog_dom"/>
</dbReference>
<dbReference type="CDD" id="cd00886">
    <property type="entry name" value="MogA_MoaB"/>
    <property type="match status" value="1"/>
</dbReference>
<proteinExistence type="predicted"/>
<dbReference type="InterPro" id="IPR036563">
    <property type="entry name" value="MoaE_sf"/>
</dbReference>
<dbReference type="SMART" id="SM00852">
    <property type="entry name" value="MoCF_biosynth"/>
    <property type="match status" value="1"/>
</dbReference>
<feature type="region of interest" description="Disordered" evidence="3">
    <location>
        <begin position="152"/>
        <end position="194"/>
    </location>
</feature>
<gene>
    <name evidence="5" type="ORF">ACFPM7_07805</name>
</gene>
<dbReference type="InterPro" id="IPR008284">
    <property type="entry name" value="MoCF_biosynth_CS"/>
</dbReference>
<dbReference type="PANTHER" id="PTHR43764:SF1">
    <property type="entry name" value="MOLYBDOPTERIN MOLYBDOTRANSFERASE"/>
    <property type="match status" value="1"/>
</dbReference>
<feature type="domain" description="MoaB/Mog" evidence="4">
    <location>
        <begin position="6"/>
        <end position="148"/>
    </location>
</feature>
<evidence type="ECO:0000313" key="5">
    <source>
        <dbReference type="EMBL" id="MFC5286953.1"/>
    </source>
</evidence>
<accession>A0ABW0EKU2</accession>
<dbReference type="InterPro" id="IPR051920">
    <property type="entry name" value="MPT_Adenylyltrnsfr/MoaC-Rel"/>
</dbReference>
<sequence length="340" mass="34635">MSRTARVVTASNRAAAGVYEDTTGPLIVAWLRGRGYAVPDADVVPDGDPVGAALRAAVGAGVDVVVTTGGTGVTPTDRTPEATRAVLDYEIPGLADAIRAAGLPKVPTAVLSRGLAGVAGRTLVVNLPGSRGGVKDGIGVLDGVLDHAVDQLRGGDHPRPAAVPDERPAAVPDERPAAVPDERPAAGSDERLAAGADEPRALVLRADVTDAPIEVAAHAELVEHASAGAVVTFAGVVRDHDGGRGVTALDYEGHPSAQEVIAAVAADIAARHRGLRALAVSHRVGPLSIGDTALACAVSADHRGAAFAACADLVDEVKARLPIWKHQRFTDGTDEWVNCP</sequence>
<keyword evidence="6" id="KW-1185">Reference proteome</keyword>
<dbReference type="InterPro" id="IPR036425">
    <property type="entry name" value="MoaB/Mog-like_dom_sf"/>
</dbReference>
<evidence type="ECO:0000256" key="1">
    <source>
        <dbReference type="ARBA" id="ARBA00005046"/>
    </source>
</evidence>
<evidence type="ECO:0000259" key="4">
    <source>
        <dbReference type="SMART" id="SM00852"/>
    </source>
</evidence>
<dbReference type="Pfam" id="PF02391">
    <property type="entry name" value="MoaE"/>
    <property type="match status" value="1"/>
</dbReference>
<reference evidence="6" key="1">
    <citation type="journal article" date="2019" name="Int. J. Syst. Evol. Microbiol.">
        <title>The Global Catalogue of Microorganisms (GCM) 10K type strain sequencing project: providing services to taxonomists for standard genome sequencing and annotation.</title>
        <authorList>
            <consortium name="The Broad Institute Genomics Platform"/>
            <consortium name="The Broad Institute Genome Sequencing Center for Infectious Disease"/>
            <person name="Wu L."/>
            <person name="Ma J."/>
        </authorList>
    </citation>
    <scope>NUCLEOTIDE SEQUENCE [LARGE SCALE GENOMIC DNA]</scope>
    <source>
        <strain evidence="6">CCUG 59778</strain>
    </source>
</reference>
<dbReference type="EMBL" id="JBHSKF010000003">
    <property type="protein sequence ID" value="MFC5286953.1"/>
    <property type="molecule type" value="Genomic_DNA"/>
</dbReference>
<evidence type="ECO:0000256" key="3">
    <source>
        <dbReference type="SAM" id="MobiDB-lite"/>
    </source>
</evidence>
<protein>
    <submittedName>
        <fullName evidence="5">Molybdenum cofactor biosynthesis protein MoaE</fullName>
    </submittedName>
</protein>
<dbReference type="NCBIfam" id="TIGR00177">
    <property type="entry name" value="molyb_syn"/>
    <property type="match status" value="1"/>
</dbReference>
<dbReference type="SUPFAM" id="SSF53218">
    <property type="entry name" value="Molybdenum cofactor biosynthesis proteins"/>
    <property type="match status" value="1"/>
</dbReference>
<dbReference type="RefSeq" id="WP_378245422.1">
    <property type="nucleotide sequence ID" value="NZ_JBHSKF010000003.1"/>
</dbReference>
<dbReference type="SUPFAM" id="SSF54690">
    <property type="entry name" value="Molybdopterin synthase subunit MoaE"/>
    <property type="match status" value="1"/>
</dbReference>
<dbReference type="InterPro" id="IPR003448">
    <property type="entry name" value="Mopterin_biosynth_MoaE"/>
</dbReference>
<dbReference type="CDD" id="cd00756">
    <property type="entry name" value="MoaE"/>
    <property type="match status" value="1"/>
</dbReference>
<dbReference type="Pfam" id="PF00994">
    <property type="entry name" value="MoCF_biosynth"/>
    <property type="match status" value="1"/>
</dbReference>
<organism evidence="5 6">
    <name type="scientific">Actinokineospora guangxiensis</name>
    <dbReference type="NCBI Taxonomy" id="1490288"/>
    <lineage>
        <taxon>Bacteria</taxon>
        <taxon>Bacillati</taxon>
        <taxon>Actinomycetota</taxon>
        <taxon>Actinomycetes</taxon>
        <taxon>Pseudonocardiales</taxon>
        <taxon>Pseudonocardiaceae</taxon>
        <taxon>Actinokineospora</taxon>
    </lineage>
</organism>
<dbReference type="PANTHER" id="PTHR43764">
    <property type="entry name" value="MOLYBDENUM COFACTOR BIOSYNTHESIS"/>
    <property type="match status" value="1"/>
</dbReference>
<keyword evidence="2" id="KW-0501">Molybdenum cofactor biosynthesis</keyword>
<evidence type="ECO:0000256" key="2">
    <source>
        <dbReference type="ARBA" id="ARBA00023150"/>
    </source>
</evidence>
<dbReference type="Proteomes" id="UP001596157">
    <property type="component" value="Unassembled WGS sequence"/>
</dbReference>
<dbReference type="Gene3D" id="3.90.1170.40">
    <property type="entry name" value="Molybdopterin biosynthesis MoaE subunit"/>
    <property type="match status" value="1"/>
</dbReference>
<name>A0ABW0EKU2_9PSEU</name>
<evidence type="ECO:0000313" key="6">
    <source>
        <dbReference type="Proteomes" id="UP001596157"/>
    </source>
</evidence>
<comment type="pathway">
    <text evidence="1">Cofactor biosynthesis; molybdopterin biosynthesis.</text>
</comment>
<dbReference type="PROSITE" id="PS01078">
    <property type="entry name" value="MOCF_BIOSYNTHESIS_1"/>
    <property type="match status" value="1"/>
</dbReference>
<dbReference type="Gene3D" id="3.40.980.10">
    <property type="entry name" value="MoaB/Mog-like domain"/>
    <property type="match status" value="1"/>
</dbReference>
<comment type="caution">
    <text evidence="5">The sequence shown here is derived from an EMBL/GenBank/DDBJ whole genome shotgun (WGS) entry which is preliminary data.</text>
</comment>